<feature type="domain" description="Ferritin/DPS" evidence="3">
    <location>
        <begin position="12"/>
        <end position="104"/>
    </location>
</feature>
<sequence length="252" mass="28796">MHYLTHAWTVVRQFGPVIEAISRDEMRHFKWLAHTIVALGGVPDMTPRETLTAFSGLEALNYDIDAEEEAISQYLAHQRVIADERVQGLIGRIVVDERDHRRQFIHLRETWKDADCEASGEDALTGERAERFQILVAKEYQEILRHLLDSFLTTHLRHVGLNAEDRAIDEMKHLSLVAETMADLGGRPRFSLKEADREDELSLYRDLRGWAESEMKSLVPLIDRLIAHEEYQLVSAPDTGWTVGSTAKGGLR</sequence>
<name>A0A7Y0L295_9FIRM</name>
<organism evidence="4 5">
    <name type="scientific">Sulfobacillus harzensis</name>
    <dbReference type="NCBI Taxonomy" id="2729629"/>
    <lineage>
        <taxon>Bacteria</taxon>
        <taxon>Bacillati</taxon>
        <taxon>Bacillota</taxon>
        <taxon>Clostridia</taxon>
        <taxon>Eubacteriales</taxon>
        <taxon>Clostridiales Family XVII. Incertae Sedis</taxon>
        <taxon>Sulfobacillus</taxon>
    </lineage>
</organism>
<accession>A0A7Y0L295</accession>
<dbReference type="Pfam" id="PF00210">
    <property type="entry name" value="Ferritin"/>
    <property type="match status" value="1"/>
</dbReference>
<dbReference type="GO" id="GO:0020037">
    <property type="term" value="F:heme binding"/>
    <property type="evidence" value="ECO:0007669"/>
    <property type="project" value="TreeGrafter"/>
</dbReference>
<dbReference type="EMBL" id="JABBVZ010000015">
    <property type="protein sequence ID" value="NMP21966.1"/>
    <property type="molecule type" value="Genomic_DNA"/>
</dbReference>
<dbReference type="InterPro" id="IPR012347">
    <property type="entry name" value="Ferritin-like"/>
</dbReference>
<dbReference type="GO" id="GO:0008199">
    <property type="term" value="F:ferric iron binding"/>
    <property type="evidence" value="ECO:0007669"/>
    <property type="project" value="InterPro"/>
</dbReference>
<dbReference type="PANTHER" id="PTHR30295">
    <property type="entry name" value="BACTERIOFERRITIN"/>
    <property type="match status" value="1"/>
</dbReference>
<dbReference type="AlphaFoldDB" id="A0A7Y0L295"/>
<dbReference type="InterPro" id="IPR009078">
    <property type="entry name" value="Ferritin-like_SF"/>
</dbReference>
<evidence type="ECO:0000256" key="1">
    <source>
        <dbReference type="ARBA" id="ARBA00022434"/>
    </source>
</evidence>
<dbReference type="GO" id="GO:0006879">
    <property type="term" value="P:intracellular iron ion homeostasis"/>
    <property type="evidence" value="ECO:0007669"/>
    <property type="project" value="UniProtKB-KW"/>
</dbReference>
<keyword evidence="1" id="KW-0409">Iron storage</keyword>
<evidence type="ECO:0000313" key="4">
    <source>
        <dbReference type="EMBL" id="NMP21966.1"/>
    </source>
</evidence>
<dbReference type="InterPro" id="IPR008331">
    <property type="entry name" value="Ferritin_DPS_dom"/>
</dbReference>
<protein>
    <submittedName>
        <fullName evidence="4">Rubrerythrin</fullName>
    </submittedName>
</protein>
<dbReference type="Proteomes" id="UP000533476">
    <property type="component" value="Unassembled WGS sequence"/>
</dbReference>
<reference evidence="4 5" key="1">
    <citation type="submission" date="2020-04" db="EMBL/GenBank/DDBJ databases">
        <authorList>
            <person name="Zhang R."/>
            <person name="Schippers A."/>
        </authorList>
    </citation>
    <scope>NUCLEOTIDE SEQUENCE [LARGE SCALE GENOMIC DNA]</scope>
    <source>
        <strain evidence="4 5">DSM 109850</strain>
    </source>
</reference>
<gene>
    <name evidence="4" type="ORF">HIJ39_06320</name>
</gene>
<proteinExistence type="predicted"/>
<dbReference type="RefSeq" id="WP_169097853.1">
    <property type="nucleotide sequence ID" value="NZ_JABBVZ010000015.1"/>
</dbReference>
<dbReference type="SUPFAM" id="SSF47240">
    <property type="entry name" value="Ferritin-like"/>
    <property type="match status" value="2"/>
</dbReference>
<evidence type="ECO:0000259" key="3">
    <source>
        <dbReference type="Pfam" id="PF00210"/>
    </source>
</evidence>
<evidence type="ECO:0000256" key="2">
    <source>
        <dbReference type="ARBA" id="ARBA00023004"/>
    </source>
</evidence>
<keyword evidence="2" id="KW-0408">Iron</keyword>
<comment type="caution">
    <text evidence="4">The sequence shown here is derived from an EMBL/GenBank/DDBJ whole genome shotgun (WGS) entry which is preliminary data.</text>
</comment>
<keyword evidence="5" id="KW-1185">Reference proteome</keyword>
<evidence type="ECO:0000313" key="5">
    <source>
        <dbReference type="Proteomes" id="UP000533476"/>
    </source>
</evidence>
<dbReference type="Gene3D" id="1.20.1260.10">
    <property type="match status" value="2"/>
</dbReference>
<dbReference type="GO" id="GO:0005829">
    <property type="term" value="C:cytosol"/>
    <property type="evidence" value="ECO:0007669"/>
    <property type="project" value="TreeGrafter"/>
</dbReference>
<dbReference type="PANTHER" id="PTHR30295:SF0">
    <property type="entry name" value="BACTERIOFERRITIN"/>
    <property type="match status" value="1"/>
</dbReference>
<dbReference type="GO" id="GO:0004322">
    <property type="term" value="F:ferroxidase activity"/>
    <property type="evidence" value="ECO:0007669"/>
    <property type="project" value="TreeGrafter"/>
</dbReference>